<evidence type="ECO:0000313" key="1">
    <source>
        <dbReference type="EMBL" id="GJS85523.1"/>
    </source>
</evidence>
<sequence>METDIVKLMVEIESFGMSSDEFDKETRSSDGLQPKQADLSSVHALNELHLHEICVVPSKHEADQYTRSDLPRGARRAAYGFLLTESFDKFSSMMLMPSLIAKGLTIKDSFCVGLLGGLSSVVRLMMDDPNITMEEYIKLQVEKSQRRGQTFNWETATYGKSYCDDLDFFTDFEADYPAIVYNDALTSNENVPSKPPVSIYNEIKADIDFSISFSDSDDEDYTFICDKNSFSYKLIHVNDLKPEPVNDHVEINTELCSENVDIKPMDSVVCICNNTTLVESDECLETNHNKKRELSEISNFITKVISRISFLEGKPLIFIIKTLYVPFGIPFDPKRFYKDGVYTLRRPRDQRHRYLRFEGLEYTDADIANFEERLGKIYGREGCLGFGEAVLHLDTVRALQFQLGRAKHRRTGLRVLGRSPTRGSECLLERISSEGDFLGTTPSYTVIRDQMLRLCHRLIACNITGRSQAPKKVTVTDLFYLRGMDVDSVNIPYLLARYLGRFTLRRKCRAIISGGQFVARLAEHFGLLTKERL</sequence>
<gene>
    <name evidence="1" type="ORF">Tco_0752064</name>
</gene>
<organism evidence="1 2">
    <name type="scientific">Tanacetum coccineum</name>
    <dbReference type="NCBI Taxonomy" id="301880"/>
    <lineage>
        <taxon>Eukaryota</taxon>
        <taxon>Viridiplantae</taxon>
        <taxon>Streptophyta</taxon>
        <taxon>Embryophyta</taxon>
        <taxon>Tracheophyta</taxon>
        <taxon>Spermatophyta</taxon>
        <taxon>Magnoliopsida</taxon>
        <taxon>eudicotyledons</taxon>
        <taxon>Gunneridae</taxon>
        <taxon>Pentapetalae</taxon>
        <taxon>asterids</taxon>
        <taxon>campanulids</taxon>
        <taxon>Asterales</taxon>
        <taxon>Asteraceae</taxon>
        <taxon>Asteroideae</taxon>
        <taxon>Anthemideae</taxon>
        <taxon>Anthemidinae</taxon>
        <taxon>Tanacetum</taxon>
    </lineage>
</organism>
<reference evidence="1" key="1">
    <citation type="journal article" date="2022" name="Int. J. Mol. Sci.">
        <title>Draft Genome of Tanacetum Coccineum: Genomic Comparison of Closely Related Tanacetum-Family Plants.</title>
        <authorList>
            <person name="Yamashiro T."/>
            <person name="Shiraishi A."/>
            <person name="Nakayama K."/>
            <person name="Satake H."/>
        </authorList>
    </citation>
    <scope>NUCLEOTIDE SEQUENCE</scope>
</reference>
<comment type="caution">
    <text evidence="1">The sequence shown here is derived from an EMBL/GenBank/DDBJ whole genome shotgun (WGS) entry which is preliminary data.</text>
</comment>
<reference evidence="1" key="2">
    <citation type="submission" date="2022-01" db="EMBL/GenBank/DDBJ databases">
        <authorList>
            <person name="Yamashiro T."/>
            <person name="Shiraishi A."/>
            <person name="Satake H."/>
            <person name="Nakayama K."/>
        </authorList>
    </citation>
    <scope>NUCLEOTIDE SEQUENCE</scope>
</reference>
<dbReference type="EMBL" id="BQNB010011056">
    <property type="protein sequence ID" value="GJS85523.1"/>
    <property type="molecule type" value="Genomic_DNA"/>
</dbReference>
<name>A0ABQ4Z9G8_9ASTR</name>
<protein>
    <submittedName>
        <fullName evidence="1">Uncharacterized protein</fullName>
    </submittedName>
</protein>
<evidence type="ECO:0000313" key="2">
    <source>
        <dbReference type="Proteomes" id="UP001151760"/>
    </source>
</evidence>
<proteinExistence type="predicted"/>
<keyword evidence="2" id="KW-1185">Reference proteome</keyword>
<dbReference type="Proteomes" id="UP001151760">
    <property type="component" value="Unassembled WGS sequence"/>
</dbReference>
<accession>A0ABQ4Z9G8</accession>